<comment type="caution">
    <text evidence="10">Lacks conserved residue(s) required for the propagation of feature annotation.</text>
</comment>
<feature type="binding site" evidence="10">
    <location>
        <position position="292"/>
    </location>
    <ligand>
        <name>UDP-N-acetyl-alpha-D-glucosamine</name>
        <dbReference type="ChEBI" id="CHEBI:57705"/>
    </ligand>
</feature>
<comment type="subcellular location">
    <subcellularLocation>
        <location evidence="10">Cell membrane</location>
        <topology evidence="10">Peripheral membrane protein</topology>
        <orientation evidence="10">Cytoplasmic side</orientation>
    </subcellularLocation>
</comment>
<dbReference type="PANTHER" id="PTHR21015">
    <property type="entry name" value="UDP-N-ACETYLGLUCOSAMINE--N-ACETYLMURAMYL-(PENTAPEPTIDE) PYROPHOSPHORYL-UNDECAPRENOL N-ACETYLGLUCOSAMINE TRANSFERASE 1"/>
    <property type="match status" value="1"/>
</dbReference>
<dbReference type="EMBL" id="LWBO01000002">
    <property type="protein sequence ID" value="OQP54192.1"/>
    <property type="molecule type" value="Genomic_DNA"/>
</dbReference>
<feature type="binding site" evidence="10">
    <location>
        <begin position="8"/>
        <end position="10"/>
    </location>
    <ligand>
        <name>UDP-N-acetyl-alpha-D-glucosamine</name>
        <dbReference type="ChEBI" id="CHEBI:57705"/>
    </ligand>
</feature>
<comment type="function">
    <text evidence="10">Cell wall formation. Catalyzes the transfer of a GlcNAc subunit on undecaprenyl-pyrophosphoryl-MurNAc-pentapeptide (lipid intermediate I) to form undecaprenyl-pyrophosphoryl-MurNAc-(pentapeptide)GlcNAc (lipid intermediate II).</text>
</comment>
<dbReference type="Proteomes" id="UP000192277">
    <property type="component" value="Unassembled WGS sequence"/>
</dbReference>
<evidence type="ECO:0000256" key="6">
    <source>
        <dbReference type="ARBA" id="ARBA00022984"/>
    </source>
</evidence>
<dbReference type="InterPro" id="IPR004276">
    <property type="entry name" value="GlycoTrans_28_N"/>
</dbReference>
<feature type="domain" description="Glycosyl transferase family 28 C-terminal" evidence="12">
    <location>
        <begin position="188"/>
        <end position="333"/>
    </location>
</feature>
<feature type="binding site" evidence="10">
    <location>
        <position position="163"/>
    </location>
    <ligand>
        <name>UDP-N-acetyl-alpha-D-glucosamine</name>
        <dbReference type="ChEBI" id="CHEBI:57705"/>
    </ligand>
</feature>
<dbReference type="InterPro" id="IPR006009">
    <property type="entry name" value="GlcNAc_MurG"/>
</dbReference>
<keyword evidence="7 10" id="KW-0472">Membrane</keyword>
<keyword evidence="3 10" id="KW-0328">Glycosyltransferase</keyword>
<reference evidence="13 14" key="1">
    <citation type="submission" date="2016-04" db="EMBL/GenBank/DDBJ databases">
        <authorList>
            <person name="Chen L."/>
            <person name="Zhuang W."/>
            <person name="Wang G."/>
        </authorList>
    </citation>
    <scope>NUCLEOTIDE SEQUENCE [LARGE SCALE GENOMIC DNA]</scope>
    <source>
        <strain evidence="14">GR20</strain>
    </source>
</reference>
<sequence>MIIAGGGTGGHIFPAVAIAHALRKLQPGIDILFVGAKGKMEMEKVPQAGYEIKGLDIAGFNRSSLIKNIGLPFKLIKSFWQVRSIIKTFQPDAVIGVGGYSSFPVLRYAQAQGIATFIHEANSFAGKSNIMLGKKASKIFVATDGMEKFFPAEKIMITGNPVRQNIVNNIISRSEGIQFFGLEPAKKTVFVTGGSLGAKGINEAIDAGIAAFAQNNVQLIWQTGKPYADRASAIAVENKNIWANSFITQMEYAYAAADIVISRSGAMSVAELCVAKKPVIFVPFPFAAEDHQTANAQNLVNKQAGLMIKDSEAKEKLVAKAIALAGDEQQQNMLKGNIAKLAITNADEVVAKEILRLIS</sequence>
<protein>
    <recommendedName>
        <fullName evidence="10">UDP-N-acetylglucosamine--N-acetylmuramyl-(pentapeptide) pyrophosphoryl-undecaprenol N-acetylglucosamine transferase</fullName>
        <ecNumber evidence="10">2.4.1.227</ecNumber>
    </recommendedName>
    <alternativeName>
        <fullName evidence="10">Undecaprenyl-PP-MurNAc-pentapeptide-UDPGlcNAc GlcNAc transferase</fullName>
    </alternativeName>
</protein>
<evidence type="ECO:0000313" key="13">
    <source>
        <dbReference type="EMBL" id="OQP54192.1"/>
    </source>
</evidence>
<evidence type="ECO:0000256" key="10">
    <source>
        <dbReference type="HAMAP-Rule" id="MF_00033"/>
    </source>
</evidence>
<evidence type="ECO:0000259" key="11">
    <source>
        <dbReference type="Pfam" id="PF03033"/>
    </source>
</evidence>
<keyword evidence="8 10" id="KW-0131">Cell cycle</keyword>
<keyword evidence="14" id="KW-1185">Reference proteome</keyword>
<evidence type="ECO:0000256" key="7">
    <source>
        <dbReference type="ARBA" id="ARBA00023136"/>
    </source>
</evidence>
<evidence type="ECO:0000256" key="8">
    <source>
        <dbReference type="ARBA" id="ARBA00023306"/>
    </source>
</evidence>
<keyword evidence="1 10" id="KW-1003">Cell membrane</keyword>
<dbReference type="InterPro" id="IPR007235">
    <property type="entry name" value="Glyco_trans_28_C"/>
</dbReference>
<accession>A0ABX3P4B7</accession>
<dbReference type="EC" id="2.4.1.227" evidence="10"/>
<keyword evidence="6 10" id="KW-0573">Peptidoglycan synthesis</keyword>
<dbReference type="SUPFAM" id="SSF53756">
    <property type="entry name" value="UDP-Glycosyltransferase/glycogen phosphorylase"/>
    <property type="match status" value="1"/>
</dbReference>
<evidence type="ECO:0000256" key="9">
    <source>
        <dbReference type="ARBA" id="ARBA00023316"/>
    </source>
</evidence>
<evidence type="ECO:0000256" key="4">
    <source>
        <dbReference type="ARBA" id="ARBA00022679"/>
    </source>
</evidence>
<feature type="binding site" evidence="10">
    <location>
        <position position="247"/>
    </location>
    <ligand>
        <name>UDP-N-acetyl-alpha-D-glucosamine</name>
        <dbReference type="ChEBI" id="CHEBI:57705"/>
    </ligand>
</feature>
<dbReference type="CDD" id="cd03785">
    <property type="entry name" value="GT28_MurG"/>
    <property type="match status" value="1"/>
</dbReference>
<keyword evidence="5 10" id="KW-0133">Cell shape</keyword>
<comment type="pathway">
    <text evidence="10">Cell wall biogenesis; peptidoglycan biosynthesis.</text>
</comment>
<dbReference type="PANTHER" id="PTHR21015:SF22">
    <property type="entry name" value="GLYCOSYLTRANSFERASE"/>
    <property type="match status" value="1"/>
</dbReference>
<dbReference type="Pfam" id="PF04101">
    <property type="entry name" value="Glyco_tran_28_C"/>
    <property type="match status" value="1"/>
</dbReference>
<feature type="binding site" evidence="10">
    <location>
        <position position="122"/>
    </location>
    <ligand>
        <name>UDP-N-acetyl-alpha-D-glucosamine</name>
        <dbReference type="ChEBI" id="CHEBI:57705"/>
    </ligand>
</feature>
<dbReference type="NCBIfam" id="TIGR01133">
    <property type="entry name" value="murG"/>
    <property type="match status" value="1"/>
</dbReference>
<keyword evidence="9 10" id="KW-0961">Cell wall biogenesis/degradation</keyword>
<feature type="domain" description="Glycosyltransferase family 28 N-terminal" evidence="11">
    <location>
        <begin position="2"/>
        <end position="140"/>
    </location>
</feature>
<evidence type="ECO:0000313" key="14">
    <source>
        <dbReference type="Proteomes" id="UP000192277"/>
    </source>
</evidence>
<comment type="similarity">
    <text evidence="10">Belongs to the glycosyltransferase 28 family. MurG subfamily.</text>
</comment>
<comment type="catalytic activity">
    <reaction evidence="10">
        <text>di-trans,octa-cis-undecaprenyl diphospho-N-acetyl-alpha-D-muramoyl-L-alanyl-D-glutamyl-meso-2,6-diaminopimeloyl-D-alanyl-D-alanine + UDP-N-acetyl-alpha-D-glucosamine = di-trans,octa-cis-undecaprenyl diphospho-[N-acetyl-alpha-D-glucosaminyl-(1-&gt;4)]-N-acetyl-alpha-D-muramoyl-L-alanyl-D-glutamyl-meso-2,6-diaminopimeloyl-D-alanyl-D-alanine + UDP + H(+)</text>
        <dbReference type="Rhea" id="RHEA:31227"/>
        <dbReference type="ChEBI" id="CHEBI:15378"/>
        <dbReference type="ChEBI" id="CHEBI:57705"/>
        <dbReference type="ChEBI" id="CHEBI:58223"/>
        <dbReference type="ChEBI" id="CHEBI:61387"/>
        <dbReference type="ChEBI" id="CHEBI:61388"/>
        <dbReference type="EC" id="2.4.1.227"/>
    </reaction>
</comment>
<evidence type="ECO:0000256" key="5">
    <source>
        <dbReference type="ARBA" id="ARBA00022960"/>
    </source>
</evidence>
<keyword evidence="4 10" id="KW-0808">Transferase</keyword>
<keyword evidence="2 10" id="KW-0132">Cell division</keyword>
<proteinExistence type="inferred from homology"/>
<gene>
    <name evidence="10" type="primary">murG</name>
    <name evidence="13" type="ORF">A4D02_19570</name>
</gene>
<evidence type="ECO:0000256" key="2">
    <source>
        <dbReference type="ARBA" id="ARBA00022618"/>
    </source>
</evidence>
<comment type="caution">
    <text evidence="13">The sequence shown here is derived from an EMBL/GenBank/DDBJ whole genome shotgun (WGS) entry which is preliminary data.</text>
</comment>
<evidence type="ECO:0000256" key="3">
    <source>
        <dbReference type="ARBA" id="ARBA00022676"/>
    </source>
</evidence>
<organism evidence="13 14">
    <name type="scientific">Niastella koreensis</name>
    <dbReference type="NCBI Taxonomy" id="354356"/>
    <lineage>
        <taxon>Bacteria</taxon>
        <taxon>Pseudomonadati</taxon>
        <taxon>Bacteroidota</taxon>
        <taxon>Chitinophagia</taxon>
        <taxon>Chitinophagales</taxon>
        <taxon>Chitinophagaceae</taxon>
        <taxon>Niastella</taxon>
    </lineage>
</organism>
<evidence type="ECO:0000259" key="12">
    <source>
        <dbReference type="Pfam" id="PF04101"/>
    </source>
</evidence>
<dbReference type="Pfam" id="PF03033">
    <property type="entry name" value="Glyco_transf_28"/>
    <property type="match status" value="1"/>
</dbReference>
<dbReference type="Gene3D" id="3.40.50.2000">
    <property type="entry name" value="Glycogen Phosphorylase B"/>
    <property type="match status" value="2"/>
</dbReference>
<evidence type="ECO:0000256" key="1">
    <source>
        <dbReference type="ARBA" id="ARBA00022475"/>
    </source>
</evidence>
<name>A0ABX3P4B7_9BACT</name>
<feature type="binding site" evidence="10">
    <location>
        <position position="195"/>
    </location>
    <ligand>
        <name>UDP-N-acetyl-alpha-D-glucosamine</name>
        <dbReference type="ChEBI" id="CHEBI:57705"/>
    </ligand>
</feature>
<dbReference type="HAMAP" id="MF_00033">
    <property type="entry name" value="MurG"/>
    <property type="match status" value="1"/>
</dbReference>